<gene>
    <name evidence="1" type="ORF">RIF29_30684</name>
</gene>
<name>A0AAN9EH63_CROPI</name>
<organism evidence="1 2">
    <name type="scientific">Crotalaria pallida</name>
    <name type="common">Smooth rattlebox</name>
    <name type="synonym">Crotalaria striata</name>
    <dbReference type="NCBI Taxonomy" id="3830"/>
    <lineage>
        <taxon>Eukaryota</taxon>
        <taxon>Viridiplantae</taxon>
        <taxon>Streptophyta</taxon>
        <taxon>Embryophyta</taxon>
        <taxon>Tracheophyta</taxon>
        <taxon>Spermatophyta</taxon>
        <taxon>Magnoliopsida</taxon>
        <taxon>eudicotyledons</taxon>
        <taxon>Gunneridae</taxon>
        <taxon>Pentapetalae</taxon>
        <taxon>rosids</taxon>
        <taxon>fabids</taxon>
        <taxon>Fabales</taxon>
        <taxon>Fabaceae</taxon>
        <taxon>Papilionoideae</taxon>
        <taxon>50 kb inversion clade</taxon>
        <taxon>genistoids sensu lato</taxon>
        <taxon>core genistoids</taxon>
        <taxon>Crotalarieae</taxon>
        <taxon>Crotalaria</taxon>
    </lineage>
</organism>
<comment type="caution">
    <text evidence="1">The sequence shown here is derived from an EMBL/GenBank/DDBJ whole genome shotgun (WGS) entry which is preliminary data.</text>
</comment>
<reference evidence="1 2" key="1">
    <citation type="submission" date="2024-01" db="EMBL/GenBank/DDBJ databases">
        <title>The genomes of 5 underutilized Papilionoideae crops provide insights into root nodulation and disease resistanc.</title>
        <authorList>
            <person name="Yuan L."/>
        </authorList>
    </citation>
    <scope>NUCLEOTIDE SEQUENCE [LARGE SCALE GENOMIC DNA]</scope>
    <source>
        <strain evidence="1">ZHUSHIDOU_FW_LH</strain>
        <tissue evidence="1">Leaf</tissue>
    </source>
</reference>
<protein>
    <submittedName>
        <fullName evidence="1">Uncharacterized protein</fullName>
    </submittedName>
</protein>
<keyword evidence="2" id="KW-1185">Reference proteome</keyword>
<evidence type="ECO:0000313" key="1">
    <source>
        <dbReference type="EMBL" id="KAK7257014.1"/>
    </source>
</evidence>
<dbReference type="Proteomes" id="UP001372338">
    <property type="component" value="Unassembled WGS sequence"/>
</dbReference>
<proteinExistence type="predicted"/>
<evidence type="ECO:0000313" key="2">
    <source>
        <dbReference type="Proteomes" id="UP001372338"/>
    </source>
</evidence>
<accession>A0AAN9EH63</accession>
<dbReference type="EMBL" id="JAYWIO010000006">
    <property type="protein sequence ID" value="KAK7257014.1"/>
    <property type="molecule type" value="Genomic_DNA"/>
</dbReference>
<sequence>MYASAAQYNCPPRRPLVNKICGAIDGASINSDILAKINAGFEAYIGNRRCKINGPFYVSESLIGWAWQCCREHIG</sequence>
<dbReference type="AlphaFoldDB" id="A0AAN9EH63"/>